<accession>A0A1U9RSI1</accession>
<sequence length="41" mass="4916">MAVQKSRKSKSKSRINKINKKIIFIKNDFFLNNNIKYICIK</sequence>
<name>A0A1U9RSI1_CARRU</name>
<evidence type="ECO:0000313" key="1">
    <source>
        <dbReference type="EMBL" id="AQU89531.1"/>
    </source>
</evidence>
<dbReference type="RefSeq" id="WP_269317230.1">
    <property type="nucleotide sequence ID" value="NZ_CP019943.1"/>
</dbReference>
<protein>
    <submittedName>
        <fullName evidence="1">Uncharacterized protein</fullName>
    </submittedName>
</protein>
<evidence type="ECO:0000313" key="2">
    <source>
        <dbReference type="Proteomes" id="UP000189666"/>
    </source>
</evidence>
<gene>
    <name evidence="1" type="ORF">BW244_0113</name>
</gene>
<dbReference type="AlphaFoldDB" id="A0A1U9RSI1"/>
<organism evidence="1 2">
    <name type="scientific">Carsonella ruddii</name>
    <dbReference type="NCBI Taxonomy" id="114186"/>
    <lineage>
        <taxon>Bacteria</taxon>
        <taxon>Pseudomonadati</taxon>
        <taxon>Pseudomonadota</taxon>
        <taxon>Gammaproteobacteria</taxon>
        <taxon>Oceanospirillales</taxon>
        <taxon>Halomonadaceae</taxon>
        <taxon>Zymobacter group</taxon>
        <taxon>Candidatus Carsonella</taxon>
    </lineage>
</organism>
<dbReference type="Proteomes" id="UP000189666">
    <property type="component" value="Chromosome"/>
</dbReference>
<reference evidence="1 2" key="1">
    <citation type="submission" date="2017-02" db="EMBL/GenBank/DDBJ databases">
        <title>Complete Genome of Candidatus Carsonella ruddii strain BC, a Nutritional Endosymbiont of Bactericera cockerelli.</title>
        <authorList>
            <person name="Riley A.B."/>
            <person name="Kim D.H."/>
            <person name="Hansen A.K."/>
        </authorList>
    </citation>
    <scope>NUCLEOTIDE SEQUENCE [LARGE SCALE GENOMIC DNA]</scope>
    <source>
        <strain evidence="1 2">BC</strain>
    </source>
</reference>
<dbReference type="EMBL" id="CP019943">
    <property type="protein sequence ID" value="AQU89531.1"/>
    <property type="molecule type" value="Genomic_DNA"/>
</dbReference>
<proteinExistence type="predicted"/>